<comment type="caution">
    <text evidence="1">The sequence shown here is derived from an EMBL/GenBank/DDBJ whole genome shotgun (WGS) entry which is preliminary data.</text>
</comment>
<dbReference type="AlphaFoldDB" id="A0A8X6MJN5"/>
<organism evidence="1 2">
    <name type="scientific">Trichonephila inaurata madagascariensis</name>
    <dbReference type="NCBI Taxonomy" id="2747483"/>
    <lineage>
        <taxon>Eukaryota</taxon>
        <taxon>Metazoa</taxon>
        <taxon>Ecdysozoa</taxon>
        <taxon>Arthropoda</taxon>
        <taxon>Chelicerata</taxon>
        <taxon>Arachnida</taxon>
        <taxon>Araneae</taxon>
        <taxon>Araneomorphae</taxon>
        <taxon>Entelegynae</taxon>
        <taxon>Araneoidea</taxon>
        <taxon>Nephilidae</taxon>
        <taxon>Trichonephila</taxon>
        <taxon>Trichonephila inaurata</taxon>
    </lineage>
</organism>
<reference evidence="1" key="1">
    <citation type="submission" date="2020-08" db="EMBL/GenBank/DDBJ databases">
        <title>Multicomponent nature underlies the extraordinary mechanical properties of spider dragline silk.</title>
        <authorList>
            <person name="Kono N."/>
            <person name="Nakamura H."/>
            <person name="Mori M."/>
            <person name="Yoshida Y."/>
            <person name="Ohtoshi R."/>
            <person name="Malay A.D."/>
            <person name="Moran D.A.P."/>
            <person name="Tomita M."/>
            <person name="Numata K."/>
            <person name="Arakawa K."/>
        </authorList>
    </citation>
    <scope>NUCLEOTIDE SEQUENCE</scope>
</reference>
<evidence type="ECO:0000313" key="1">
    <source>
        <dbReference type="EMBL" id="GFS62277.1"/>
    </source>
</evidence>
<keyword evidence="2" id="KW-1185">Reference proteome</keyword>
<protein>
    <submittedName>
        <fullName evidence="1">Uncharacterized protein</fullName>
    </submittedName>
</protein>
<dbReference type="Proteomes" id="UP000886998">
    <property type="component" value="Unassembled WGS sequence"/>
</dbReference>
<evidence type="ECO:0000313" key="2">
    <source>
        <dbReference type="Proteomes" id="UP000886998"/>
    </source>
</evidence>
<proteinExistence type="predicted"/>
<sequence length="73" mass="8221">MSRFSKPVDDGEEEHSALDYVVSKEVNIKMGKTKLISDAEQGMIVRARTDDSNSETTILLEFSCPIVFRGLRE</sequence>
<dbReference type="EMBL" id="BMAV01027788">
    <property type="protein sequence ID" value="GFS62277.1"/>
    <property type="molecule type" value="Genomic_DNA"/>
</dbReference>
<name>A0A8X6MJN5_9ARAC</name>
<accession>A0A8X6MJN5</accession>
<dbReference type="OrthoDB" id="10398390at2759"/>
<gene>
    <name evidence="1" type="ORF">TNIN_282201</name>
</gene>